<dbReference type="InterPro" id="IPR006059">
    <property type="entry name" value="SBP"/>
</dbReference>
<dbReference type="PROSITE" id="PS51257">
    <property type="entry name" value="PROKAR_LIPOPROTEIN"/>
    <property type="match status" value="1"/>
</dbReference>
<organism evidence="3 4">
    <name type="scientific">Paenibacillus artemisiicola</name>
    <dbReference type="NCBI Taxonomy" id="1172618"/>
    <lineage>
        <taxon>Bacteria</taxon>
        <taxon>Bacillati</taxon>
        <taxon>Bacillota</taxon>
        <taxon>Bacilli</taxon>
        <taxon>Bacillales</taxon>
        <taxon>Paenibacillaceae</taxon>
        <taxon>Paenibacillus</taxon>
    </lineage>
</organism>
<dbReference type="Gene3D" id="3.40.190.10">
    <property type="entry name" value="Periplasmic binding protein-like II"/>
    <property type="match status" value="2"/>
</dbReference>
<evidence type="ECO:0000313" key="4">
    <source>
        <dbReference type="Proteomes" id="UP000670947"/>
    </source>
</evidence>
<keyword evidence="4" id="KW-1185">Reference proteome</keyword>
<dbReference type="PANTHER" id="PTHR43649">
    <property type="entry name" value="ARABINOSE-BINDING PROTEIN-RELATED"/>
    <property type="match status" value="1"/>
</dbReference>
<dbReference type="PANTHER" id="PTHR43649:SF17">
    <property type="entry name" value="ABC TRANSPORTER SOLUTE BINDING PROTEIN-SUGAR TRANSPORT"/>
    <property type="match status" value="1"/>
</dbReference>
<dbReference type="InterPro" id="IPR050490">
    <property type="entry name" value="Bact_solute-bd_prot1"/>
</dbReference>
<sequence length="506" mass="54601">MNGLRRGALAHVLLLGALLATACGGTAPAAKRAPANAADNAAPKLPPVELTVACLDVGTTKDLGKVQEALNRMLRAKINATVKLVPVVASDYAQKMNILITGGDRLDLMITGDWLDYYEQASRGQLLPLEDLLARYAPDVPKAIRADIREATEANGKQYAVPSIRDWAADYGYMMRKDLADKYGIDLSKAKSFAALTPVFETIVKGERMPAVASEKAGATIYDGMAPVDFDSLGDYNGVLPRNEGGQVVDMYETEAYKRSLALIRKWYLMGAVPQRLSTNKSSPEVLIKTGVAAGQMARMKPGYEDKEGRAVGQAMVAAHLSPAIATTSTVANIMWSIPVVARNPERAAMLLELLYTDADVLNLLSYGIQGVHYAEKAGNVVGFPAGVTAANAAYNPTWSWMWGNQFLTKAFEPDAADIWERQKAFNDAASKSSAFGFNFNLEPVRTAYAAVEAVKARYVNGLENGVLDPGQYLPQFVAELKSVGMDAIVAEKQKQLDAWLAARGK</sequence>
<keyword evidence="1" id="KW-0732">Signal</keyword>
<protein>
    <submittedName>
        <fullName evidence="3">ABC transporter substrate-binding protein</fullName>
    </submittedName>
</protein>
<dbReference type="PROSITE" id="PS51318">
    <property type="entry name" value="TAT"/>
    <property type="match status" value="1"/>
</dbReference>
<reference evidence="3 4" key="1">
    <citation type="submission" date="2021-03" db="EMBL/GenBank/DDBJ databases">
        <title>Paenibacillus artemisicola MWE-103 whole genome sequence.</title>
        <authorList>
            <person name="Ham Y.J."/>
        </authorList>
    </citation>
    <scope>NUCLEOTIDE SEQUENCE [LARGE SCALE GENOMIC DNA]</scope>
    <source>
        <strain evidence="3 4">MWE-103</strain>
    </source>
</reference>
<dbReference type="Pfam" id="PF12010">
    <property type="entry name" value="DUF3502"/>
    <property type="match status" value="1"/>
</dbReference>
<comment type="caution">
    <text evidence="3">The sequence shown here is derived from an EMBL/GenBank/DDBJ whole genome shotgun (WGS) entry which is preliminary data.</text>
</comment>
<dbReference type="InterPro" id="IPR022627">
    <property type="entry name" value="DUF3502"/>
</dbReference>
<name>A0ABS3WAQ7_9BACL</name>
<gene>
    <name evidence="3" type="ORF">I8J29_14400</name>
</gene>
<dbReference type="Proteomes" id="UP000670947">
    <property type="component" value="Unassembled WGS sequence"/>
</dbReference>
<evidence type="ECO:0000313" key="3">
    <source>
        <dbReference type="EMBL" id="MBO7745399.1"/>
    </source>
</evidence>
<dbReference type="RefSeq" id="WP_208848269.1">
    <property type="nucleotide sequence ID" value="NZ_JAGGDJ010000009.1"/>
</dbReference>
<feature type="domain" description="PI-PLC Y-box" evidence="2">
    <location>
        <begin position="384"/>
        <end position="444"/>
    </location>
</feature>
<dbReference type="InterPro" id="IPR001711">
    <property type="entry name" value="PLipase_C_Pinositol-sp_Y"/>
</dbReference>
<dbReference type="SUPFAM" id="SSF53850">
    <property type="entry name" value="Periplasmic binding protein-like II"/>
    <property type="match status" value="1"/>
</dbReference>
<feature type="signal peptide" evidence="1">
    <location>
        <begin position="1"/>
        <end position="22"/>
    </location>
</feature>
<accession>A0ABS3WAQ7</accession>
<dbReference type="InterPro" id="IPR006311">
    <property type="entry name" value="TAT_signal"/>
</dbReference>
<dbReference type="EMBL" id="JAGGDJ010000009">
    <property type="protein sequence ID" value="MBO7745399.1"/>
    <property type="molecule type" value="Genomic_DNA"/>
</dbReference>
<evidence type="ECO:0000256" key="1">
    <source>
        <dbReference type="SAM" id="SignalP"/>
    </source>
</evidence>
<dbReference type="PROSITE" id="PS50008">
    <property type="entry name" value="PIPLC_Y_DOMAIN"/>
    <property type="match status" value="1"/>
</dbReference>
<proteinExistence type="predicted"/>
<dbReference type="Pfam" id="PF01547">
    <property type="entry name" value="SBP_bac_1"/>
    <property type="match status" value="1"/>
</dbReference>
<evidence type="ECO:0000259" key="2">
    <source>
        <dbReference type="PROSITE" id="PS50008"/>
    </source>
</evidence>
<feature type="chain" id="PRO_5045520710" evidence="1">
    <location>
        <begin position="23"/>
        <end position="506"/>
    </location>
</feature>